<keyword evidence="7" id="KW-0472">Membrane</keyword>
<keyword evidence="6" id="KW-1133">Transmembrane helix</keyword>
<keyword evidence="11" id="KW-1185">Reference proteome</keyword>
<accession>A0AAV1IEK3</accession>
<evidence type="ECO:0000256" key="9">
    <source>
        <dbReference type="SAM" id="SignalP"/>
    </source>
</evidence>
<evidence type="ECO:0000313" key="11">
    <source>
        <dbReference type="Proteomes" id="UP001314263"/>
    </source>
</evidence>
<keyword evidence="9" id="KW-0732">Signal</keyword>
<keyword evidence="5" id="KW-0812">Transmembrane</keyword>
<comment type="caution">
    <text evidence="10">The sequence shown here is derived from an EMBL/GenBank/DDBJ whole genome shotgun (WGS) entry which is preliminary data.</text>
</comment>
<dbReference type="GO" id="GO:0016020">
    <property type="term" value="C:membrane"/>
    <property type="evidence" value="ECO:0007669"/>
    <property type="project" value="UniProtKB-SubCell"/>
</dbReference>
<organism evidence="10 11">
    <name type="scientific">Coccomyxa viridis</name>
    <dbReference type="NCBI Taxonomy" id="1274662"/>
    <lineage>
        <taxon>Eukaryota</taxon>
        <taxon>Viridiplantae</taxon>
        <taxon>Chlorophyta</taxon>
        <taxon>core chlorophytes</taxon>
        <taxon>Trebouxiophyceae</taxon>
        <taxon>Trebouxiophyceae incertae sedis</taxon>
        <taxon>Coccomyxaceae</taxon>
        <taxon>Coccomyxa</taxon>
    </lineage>
</organism>
<dbReference type="PANTHER" id="PTHR21461">
    <property type="entry name" value="GLYCOSYLTRANSFERASE FAMILY 92 PROTEIN"/>
    <property type="match status" value="1"/>
</dbReference>
<reference evidence="10 11" key="1">
    <citation type="submission" date="2023-10" db="EMBL/GenBank/DDBJ databases">
        <authorList>
            <person name="Maclean D."/>
            <person name="Macfadyen A."/>
        </authorList>
    </citation>
    <scope>NUCLEOTIDE SEQUENCE [LARGE SCALE GENOMIC DNA]</scope>
</reference>
<feature type="chain" id="PRO_5043370731" description="Glycosyltransferase family 92 protein" evidence="9">
    <location>
        <begin position="21"/>
        <end position="482"/>
    </location>
</feature>
<dbReference type="InterPro" id="IPR008166">
    <property type="entry name" value="Glyco_transf_92"/>
</dbReference>
<dbReference type="GO" id="GO:0016757">
    <property type="term" value="F:glycosyltransferase activity"/>
    <property type="evidence" value="ECO:0007669"/>
    <property type="project" value="UniProtKB-UniRule"/>
</dbReference>
<keyword evidence="4 8" id="KW-0808">Transferase</keyword>
<dbReference type="AlphaFoldDB" id="A0AAV1IEK3"/>
<dbReference type="GO" id="GO:0005737">
    <property type="term" value="C:cytoplasm"/>
    <property type="evidence" value="ECO:0007669"/>
    <property type="project" value="TreeGrafter"/>
</dbReference>
<dbReference type="Pfam" id="PF01697">
    <property type="entry name" value="Glyco_transf_92"/>
    <property type="match status" value="1"/>
</dbReference>
<comment type="subcellular location">
    <subcellularLocation>
        <location evidence="1">Membrane</location>
        <topology evidence="1">Single-pass membrane protein</topology>
    </subcellularLocation>
</comment>
<evidence type="ECO:0000313" key="10">
    <source>
        <dbReference type="EMBL" id="CAK0784617.1"/>
    </source>
</evidence>
<evidence type="ECO:0000256" key="2">
    <source>
        <dbReference type="ARBA" id="ARBA00007647"/>
    </source>
</evidence>
<evidence type="ECO:0000256" key="1">
    <source>
        <dbReference type="ARBA" id="ARBA00004167"/>
    </source>
</evidence>
<name>A0AAV1IEK3_9CHLO</name>
<keyword evidence="3 8" id="KW-0328">Glycosyltransferase</keyword>
<proteinExistence type="inferred from homology"/>
<feature type="signal peptide" evidence="9">
    <location>
        <begin position="1"/>
        <end position="20"/>
    </location>
</feature>
<dbReference type="PANTHER" id="PTHR21461:SF69">
    <property type="entry name" value="GLYCOSYLTRANSFERASE FAMILY 92 PROTEIN"/>
    <property type="match status" value="1"/>
</dbReference>
<comment type="similarity">
    <text evidence="2 8">Belongs to the glycosyltransferase 92 family.</text>
</comment>
<sequence length="482" mass="53282">MRYLLSGHCLLLVLLEAILSDTCLVHGAHGPVTQQPIGVRRLVDLHVPINHGSEPRFAKLARHSRAVLEGSSHPAPKTPTFSVFSALHDTILGEVRISAEVYPLEVCESIDTCQLDGESGHFDIPASGRAPFDTWGVHQPQLHECFVDCKLPQSGLKLDMVHLRDADDGLIHANMVLEEIHGTGNSTKSKKFVGLCVGPVFSAAPTFLDWVQYYADLGVDGIHMYAAVADFILSPQGGGYMHLPGSYRALSIDHHKLIQWKAFHPSPWSLHYYGQWLIYNDCLFRWRQTYEHILFVDRDEFLHFPGKPLAEVNVAQSVAKQFQKETASVVFFGALHSVHCLNKQVPLLGSAEPHNAALMQPNLNLQVYTGYDIWDNDEHIPDFTNCSVSYHGPSAGRACHPKSLVRPLAVDLMNVHFLAGAAPGFEEAPHAVDPSVAYIKHLRCRLSPDEGTWEQNDAVPLCIPEPQDYAKHTSGGVSTCPA</sequence>
<gene>
    <name evidence="10" type="ORF">CVIRNUC_007821</name>
</gene>
<evidence type="ECO:0000256" key="4">
    <source>
        <dbReference type="ARBA" id="ARBA00022679"/>
    </source>
</evidence>
<dbReference type="Proteomes" id="UP001314263">
    <property type="component" value="Unassembled WGS sequence"/>
</dbReference>
<evidence type="ECO:0000256" key="7">
    <source>
        <dbReference type="ARBA" id="ARBA00023136"/>
    </source>
</evidence>
<dbReference type="EC" id="2.4.1.-" evidence="8"/>
<evidence type="ECO:0000256" key="3">
    <source>
        <dbReference type="ARBA" id="ARBA00022676"/>
    </source>
</evidence>
<evidence type="ECO:0000256" key="8">
    <source>
        <dbReference type="RuleBase" id="RU366017"/>
    </source>
</evidence>
<dbReference type="EMBL" id="CAUYUE010000010">
    <property type="protein sequence ID" value="CAK0784617.1"/>
    <property type="molecule type" value="Genomic_DNA"/>
</dbReference>
<protein>
    <recommendedName>
        <fullName evidence="8">Glycosyltransferase family 92 protein</fullName>
        <ecNumber evidence="8">2.4.1.-</ecNumber>
    </recommendedName>
</protein>
<evidence type="ECO:0000256" key="6">
    <source>
        <dbReference type="ARBA" id="ARBA00022989"/>
    </source>
</evidence>
<evidence type="ECO:0000256" key="5">
    <source>
        <dbReference type="ARBA" id="ARBA00022692"/>
    </source>
</evidence>